<dbReference type="GO" id="GO:0016709">
    <property type="term" value="F:oxidoreductase activity, acting on paired donors, with incorporation or reduction of molecular oxygen, NAD(P)H as one donor, and incorporation of one atom of oxygen"/>
    <property type="evidence" value="ECO:0007669"/>
    <property type="project" value="UniProtKB-ARBA"/>
</dbReference>
<evidence type="ECO:0000256" key="3">
    <source>
        <dbReference type="ARBA" id="ARBA00022827"/>
    </source>
</evidence>
<evidence type="ECO:0000259" key="4">
    <source>
        <dbReference type="Pfam" id="PF01494"/>
    </source>
</evidence>
<dbReference type="InterPro" id="IPR050641">
    <property type="entry name" value="RIFMO-like"/>
</dbReference>
<evidence type="ECO:0000313" key="6">
    <source>
        <dbReference type="Proteomes" id="UP000183557"/>
    </source>
</evidence>
<proteinExistence type="predicted"/>
<dbReference type="AlphaFoldDB" id="A0A1I3WD55"/>
<dbReference type="Pfam" id="PF01494">
    <property type="entry name" value="FAD_binding_3"/>
    <property type="match status" value="1"/>
</dbReference>
<dbReference type="RefSeq" id="WP_075036872.1">
    <property type="nucleotide sequence ID" value="NZ_FOSB01000006.1"/>
</dbReference>
<dbReference type="InterPro" id="IPR036188">
    <property type="entry name" value="FAD/NAD-bd_sf"/>
</dbReference>
<dbReference type="EMBL" id="FOSB01000006">
    <property type="protein sequence ID" value="SFK04346.1"/>
    <property type="molecule type" value="Genomic_DNA"/>
</dbReference>
<organism evidence="5 6">
    <name type="scientific">Halobacillus dabanensis</name>
    <dbReference type="NCBI Taxonomy" id="240302"/>
    <lineage>
        <taxon>Bacteria</taxon>
        <taxon>Bacillati</taxon>
        <taxon>Bacillota</taxon>
        <taxon>Bacilli</taxon>
        <taxon>Bacillales</taxon>
        <taxon>Bacillaceae</taxon>
        <taxon>Halobacillus</taxon>
    </lineage>
</organism>
<feature type="domain" description="FAD-binding" evidence="4">
    <location>
        <begin position="10"/>
        <end position="337"/>
    </location>
</feature>
<dbReference type="PANTHER" id="PTHR43004:SF19">
    <property type="entry name" value="BINDING MONOOXYGENASE, PUTATIVE (JCVI)-RELATED"/>
    <property type="match status" value="1"/>
</dbReference>
<dbReference type="SUPFAM" id="SSF51905">
    <property type="entry name" value="FAD/NAD(P)-binding domain"/>
    <property type="match status" value="1"/>
</dbReference>
<dbReference type="GO" id="GO:0071949">
    <property type="term" value="F:FAD binding"/>
    <property type="evidence" value="ECO:0007669"/>
    <property type="project" value="InterPro"/>
</dbReference>
<comment type="cofactor">
    <cofactor evidence="1">
        <name>FAD</name>
        <dbReference type="ChEBI" id="CHEBI:57692"/>
    </cofactor>
</comment>
<name>A0A1I3WD55_HALDA</name>
<protein>
    <submittedName>
        <fullName evidence="5">3-(3-hydroxy-phenyl)propionate hydroxylase</fullName>
    </submittedName>
</protein>
<keyword evidence="2" id="KW-0285">Flavoprotein</keyword>
<evidence type="ECO:0000256" key="1">
    <source>
        <dbReference type="ARBA" id="ARBA00001974"/>
    </source>
</evidence>
<reference evidence="6" key="1">
    <citation type="submission" date="2016-10" db="EMBL/GenBank/DDBJ databases">
        <authorList>
            <person name="Varghese N."/>
            <person name="Submissions S."/>
        </authorList>
    </citation>
    <scope>NUCLEOTIDE SEQUENCE [LARGE SCALE GENOMIC DNA]</scope>
    <source>
        <strain evidence="6">CGMCC 1.3704</strain>
    </source>
</reference>
<keyword evidence="6" id="KW-1185">Reference proteome</keyword>
<dbReference type="Gene3D" id="3.30.70.2450">
    <property type="match status" value="1"/>
</dbReference>
<dbReference type="PANTHER" id="PTHR43004">
    <property type="entry name" value="TRK SYSTEM POTASSIUM UPTAKE PROTEIN"/>
    <property type="match status" value="1"/>
</dbReference>
<keyword evidence="3" id="KW-0274">FAD</keyword>
<dbReference type="Gene3D" id="3.50.50.60">
    <property type="entry name" value="FAD/NAD(P)-binding domain"/>
    <property type="match status" value="1"/>
</dbReference>
<dbReference type="OrthoDB" id="9766816at2"/>
<dbReference type="PRINTS" id="PR00420">
    <property type="entry name" value="RNGMNOXGNASE"/>
</dbReference>
<evidence type="ECO:0000313" key="5">
    <source>
        <dbReference type="EMBL" id="SFK04346.1"/>
    </source>
</evidence>
<accession>A0A1I3WD55</accession>
<sequence length="410" mass="45471">MSEQTKKRTAIVVGAGPVGLTAALTLKSRGISCAVIEADPEDRPRPGSRAIFLHNASLKLLESQYKGLGFTLARNGIVWPVKRTLYKGKEVYKKDYGITNTHDPHKLPPFTALHQDEIEGHIYEACMHAGVEFIWGTPVADCQTTSEGVTITTESGDVWEADYVIGADGGRSVVRNSVGLKFEGPRTQDTFLVVDLEEDEDNPLPLERIFHYQHPAMGGRNVMHVPFKGGWRVDLQLLENDDPEEFKDVEGVKKWLPKVMDSKYADRIKWVSSYRFHQVVANSFTDENHRVLLAGEAAHLFAPFGARGLNSGVPDAIIAVNGIEKALESKSDEERQKAIYASAKERRIAAKWNRDGSTTALHHLQGESPEMNMKREVAASLTAVAPKLGRWLDEGPYGPKFGPPELTTKY</sequence>
<dbReference type="InterPro" id="IPR002938">
    <property type="entry name" value="FAD-bd"/>
</dbReference>
<evidence type="ECO:0000256" key="2">
    <source>
        <dbReference type="ARBA" id="ARBA00022630"/>
    </source>
</evidence>
<gene>
    <name evidence="5" type="ORF">SAMN04487936_106273</name>
</gene>
<dbReference type="Proteomes" id="UP000183557">
    <property type="component" value="Unassembled WGS sequence"/>
</dbReference>